<protein>
    <submittedName>
        <fullName evidence="2">Killing trait domain-containing protein</fullName>
    </submittedName>
</protein>
<dbReference type="Proteomes" id="UP000183685">
    <property type="component" value="Unassembled WGS sequence"/>
</dbReference>
<dbReference type="EMBL" id="FNAK01000006">
    <property type="protein sequence ID" value="SDE36130.1"/>
    <property type="molecule type" value="Genomic_DNA"/>
</dbReference>
<dbReference type="AlphaFoldDB" id="A0A1G7CBM6"/>
<keyword evidence="3" id="KW-1185">Reference proteome</keyword>
<evidence type="ECO:0000313" key="3">
    <source>
        <dbReference type="Proteomes" id="UP000183685"/>
    </source>
</evidence>
<evidence type="ECO:0000256" key="1">
    <source>
        <dbReference type="SAM" id="MobiDB-lite"/>
    </source>
</evidence>
<accession>A0A1G7CBM6</accession>
<dbReference type="Pfam" id="PF11747">
    <property type="entry name" value="RebB"/>
    <property type="match status" value="1"/>
</dbReference>
<dbReference type="STRING" id="637679.GCA_001550055_03204"/>
<reference evidence="2 3" key="1">
    <citation type="submission" date="2016-10" db="EMBL/GenBank/DDBJ databases">
        <authorList>
            <person name="de Groot N.N."/>
        </authorList>
    </citation>
    <scope>NUCLEOTIDE SEQUENCE [LARGE SCALE GENOMIC DNA]</scope>
    <source>
        <strain evidence="2 3">CGMCC 1.9109</strain>
    </source>
</reference>
<organism evidence="2 3">
    <name type="scientific">Kordiimonas lacus</name>
    <dbReference type="NCBI Taxonomy" id="637679"/>
    <lineage>
        <taxon>Bacteria</taxon>
        <taxon>Pseudomonadati</taxon>
        <taxon>Pseudomonadota</taxon>
        <taxon>Alphaproteobacteria</taxon>
        <taxon>Kordiimonadales</taxon>
        <taxon>Kordiimonadaceae</taxon>
        <taxon>Kordiimonas</taxon>
    </lineage>
</organism>
<evidence type="ECO:0000313" key="2">
    <source>
        <dbReference type="EMBL" id="SDE36130.1"/>
    </source>
</evidence>
<dbReference type="RefSeq" id="WP_068306945.1">
    <property type="nucleotide sequence ID" value="NZ_FNAK01000006.1"/>
</dbReference>
<sequence>MPDTQHPETETPPASDTRAKAKAPTSESSTAANGGPPAQDAGEIFDAAAKQVGQGKTYSDVALAGLCQSYAHALSMAFQEAVLQQQRRSSIAQAAVAAALARVDGLEEGKIKDHLQDVQDGLKIFGLSDADNMAVFANITEQFQNAADRLLQVRKQADLD</sequence>
<proteinExistence type="predicted"/>
<dbReference type="InterPro" id="IPR021070">
    <property type="entry name" value="Killing_trait_RebB"/>
</dbReference>
<feature type="region of interest" description="Disordered" evidence="1">
    <location>
        <begin position="1"/>
        <end position="42"/>
    </location>
</feature>
<gene>
    <name evidence="2" type="ORF">SAMN04488071_2717</name>
</gene>
<name>A0A1G7CBM6_9PROT</name>